<protein>
    <submittedName>
        <fullName evidence="4">2-polyprenyl-6-methoxyphenol hydroxylase-like FAD-dependent oxidoreductase</fullName>
    </submittedName>
</protein>
<feature type="domain" description="FAD-binding" evidence="3">
    <location>
        <begin position="113"/>
        <end position="319"/>
    </location>
</feature>
<dbReference type="SUPFAM" id="SSF51905">
    <property type="entry name" value="FAD/NAD(P)-binding domain"/>
    <property type="match status" value="1"/>
</dbReference>
<evidence type="ECO:0000313" key="5">
    <source>
        <dbReference type="Proteomes" id="UP000248021"/>
    </source>
</evidence>
<dbReference type="AlphaFoldDB" id="A0A2V3U0Z0"/>
<dbReference type="Gene3D" id="3.50.50.60">
    <property type="entry name" value="FAD/NAD(P)-binding domain"/>
    <property type="match status" value="1"/>
</dbReference>
<keyword evidence="2" id="KW-0520">NAD</keyword>
<accession>A0A2V3U0Z0</accession>
<organism evidence="4 5">
    <name type="scientific">Chelatococcus asaccharovorans</name>
    <dbReference type="NCBI Taxonomy" id="28210"/>
    <lineage>
        <taxon>Bacteria</taxon>
        <taxon>Pseudomonadati</taxon>
        <taxon>Pseudomonadota</taxon>
        <taxon>Alphaproteobacteria</taxon>
        <taxon>Hyphomicrobiales</taxon>
        <taxon>Chelatococcaceae</taxon>
        <taxon>Chelatococcus</taxon>
    </lineage>
</organism>
<dbReference type="Proteomes" id="UP000248021">
    <property type="component" value="Unassembled WGS sequence"/>
</dbReference>
<gene>
    <name evidence="4" type="ORF">C7450_11010</name>
</gene>
<reference evidence="4 5" key="1">
    <citation type="submission" date="2018-05" db="EMBL/GenBank/DDBJ databases">
        <title>Genomic Encyclopedia of Type Strains, Phase IV (KMG-IV): sequencing the most valuable type-strain genomes for metagenomic binning, comparative biology and taxonomic classification.</title>
        <authorList>
            <person name="Goeker M."/>
        </authorList>
    </citation>
    <scope>NUCLEOTIDE SEQUENCE [LARGE SCALE GENOMIC DNA]</scope>
    <source>
        <strain evidence="4 5">DSM 6462</strain>
    </source>
</reference>
<dbReference type="EMBL" id="QJJK01000010">
    <property type="protein sequence ID" value="PXW55073.1"/>
    <property type="molecule type" value="Genomic_DNA"/>
</dbReference>
<dbReference type="InterPro" id="IPR050631">
    <property type="entry name" value="PheA/TfdB_FAD_monoxygenase"/>
</dbReference>
<dbReference type="Gene3D" id="3.30.9.20">
    <property type="match status" value="1"/>
</dbReference>
<evidence type="ECO:0000256" key="2">
    <source>
        <dbReference type="ARBA" id="ARBA00023027"/>
    </source>
</evidence>
<dbReference type="GO" id="GO:0071949">
    <property type="term" value="F:FAD binding"/>
    <property type="evidence" value="ECO:0007669"/>
    <property type="project" value="InterPro"/>
</dbReference>
<dbReference type="OrthoDB" id="9804454at2"/>
<proteinExistence type="predicted"/>
<keyword evidence="5" id="KW-1185">Reference proteome</keyword>
<evidence type="ECO:0000259" key="3">
    <source>
        <dbReference type="Pfam" id="PF01494"/>
    </source>
</evidence>
<dbReference type="PANTHER" id="PTHR43476">
    <property type="entry name" value="3-(3-HYDROXY-PHENYL)PROPIONATE/3-HYDROXYCINNAMIC ACID HYDROXYLASE"/>
    <property type="match status" value="1"/>
</dbReference>
<comment type="caution">
    <text evidence="4">The sequence shown here is derived from an EMBL/GenBank/DDBJ whole genome shotgun (WGS) entry which is preliminary data.</text>
</comment>
<name>A0A2V3U0Z0_9HYPH</name>
<evidence type="ECO:0000256" key="1">
    <source>
        <dbReference type="ARBA" id="ARBA00023002"/>
    </source>
</evidence>
<sequence>MKIKVIGAGPAGLYFALLAKKRLPHCEIEVFEQNPCDATYGFGIVLADRGLSRMERADPDSFARLSAAMYVTRHQILRHREDSVFIEGVAFGGAVPRLRLLNILQDCCEEAGVQVHYERRVEANALDADMIVGADGINSLVRAGNEAAFGATTRTLSSRMAWYGTKRHFPYPVLVFRKAGQGHFIAVAYPYSEAMSTVVIECDAATWQRCGLAAMSDRERQTLAERIFEPELRGEPLLSNHSIWRNLPVIRCSRWHAGNTVLIGDALHSAHPSIGSGTRIAMEDSIALADALKDHPDDVQATFRAFEAIRAPQKQKMLDATEGSFTWYETFPDRMARLGPVDLVFDYLQRTGRISDERLSQEFPRFVDRYGTFSDRRLETVGA</sequence>
<dbReference type="InterPro" id="IPR002938">
    <property type="entry name" value="FAD-bd"/>
</dbReference>
<dbReference type="GO" id="GO:0016491">
    <property type="term" value="F:oxidoreductase activity"/>
    <property type="evidence" value="ECO:0007669"/>
    <property type="project" value="UniProtKB-KW"/>
</dbReference>
<evidence type="ECO:0000313" key="4">
    <source>
        <dbReference type="EMBL" id="PXW55073.1"/>
    </source>
</evidence>
<keyword evidence="1" id="KW-0560">Oxidoreductase</keyword>
<dbReference type="Pfam" id="PF01494">
    <property type="entry name" value="FAD_binding_3"/>
    <property type="match status" value="1"/>
</dbReference>
<dbReference type="PRINTS" id="PR00420">
    <property type="entry name" value="RNGMNOXGNASE"/>
</dbReference>
<dbReference type="RefSeq" id="WP_110376927.1">
    <property type="nucleotide sequence ID" value="NZ_JAHBRY010000003.1"/>
</dbReference>
<dbReference type="PANTHER" id="PTHR43476:SF4">
    <property type="entry name" value="BLR0106 PROTEIN"/>
    <property type="match status" value="1"/>
</dbReference>
<dbReference type="InterPro" id="IPR036188">
    <property type="entry name" value="FAD/NAD-bd_sf"/>
</dbReference>